<name>A0AAW1HWZ0_POPJA</name>
<dbReference type="PANTHER" id="PTHR34009:SF2">
    <property type="entry name" value="PROTEIN STAR"/>
    <property type="match status" value="1"/>
</dbReference>
<comment type="caution">
    <text evidence="2">The sequence shown here is derived from an EMBL/GenBank/DDBJ whole genome shotgun (WGS) entry which is preliminary data.</text>
</comment>
<dbReference type="GO" id="GO:0005886">
    <property type="term" value="C:plasma membrane"/>
    <property type="evidence" value="ECO:0007669"/>
    <property type="project" value="TreeGrafter"/>
</dbReference>
<dbReference type="GO" id="GO:0005789">
    <property type="term" value="C:endoplasmic reticulum membrane"/>
    <property type="evidence" value="ECO:0007669"/>
    <property type="project" value="TreeGrafter"/>
</dbReference>
<dbReference type="Proteomes" id="UP001458880">
    <property type="component" value="Unassembled WGS sequence"/>
</dbReference>
<gene>
    <name evidence="2" type="ORF">QE152_g38575</name>
</gene>
<accession>A0AAW1HWZ0</accession>
<sequence length="288" mass="32733">MRTLFVVATEHASKIGLSLLKKEDGSLAELNRPKGKETLLFLTRKITDKSCNMSQPTVETGTNAVPAPNLPATPTDMGKFISGAGMLKKILSLMAFFMAFMTVMVVLFIYMNNTAMRHYQFQVNMSRDYELLEVKQDDPELIVYIRQMHLRPVKEMQGEYMDVYNDTPAEDLGYVLNLLNNKSEGVFVEAGAYNDGKTSETAWLEKKLNWKGLLIQPDPRHYFNLKKHDRERSQAIHGCLSPSPYPKEVSFHQGDRDGVKINSIHSNSIIDDSNYRYPSIKAIEMALK</sequence>
<feature type="transmembrane region" description="Helical" evidence="1">
    <location>
        <begin position="90"/>
        <end position="111"/>
    </location>
</feature>
<keyword evidence="1" id="KW-0812">Transmembrane</keyword>
<evidence type="ECO:0000313" key="2">
    <source>
        <dbReference type="EMBL" id="KAK9681097.1"/>
    </source>
</evidence>
<dbReference type="GO" id="GO:0016197">
    <property type="term" value="P:endosomal transport"/>
    <property type="evidence" value="ECO:0007669"/>
    <property type="project" value="TreeGrafter"/>
</dbReference>
<dbReference type="EMBL" id="JASPKY010000846">
    <property type="protein sequence ID" value="KAK9681097.1"/>
    <property type="molecule type" value="Genomic_DNA"/>
</dbReference>
<keyword evidence="3" id="KW-1185">Reference proteome</keyword>
<evidence type="ECO:0000313" key="3">
    <source>
        <dbReference type="Proteomes" id="UP001458880"/>
    </source>
</evidence>
<dbReference type="GO" id="GO:0031902">
    <property type="term" value="C:late endosome membrane"/>
    <property type="evidence" value="ECO:0007669"/>
    <property type="project" value="TreeGrafter"/>
</dbReference>
<organism evidence="2 3">
    <name type="scientific">Popillia japonica</name>
    <name type="common">Japanese beetle</name>
    <dbReference type="NCBI Taxonomy" id="7064"/>
    <lineage>
        <taxon>Eukaryota</taxon>
        <taxon>Metazoa</taxon>
        <taxon>Ecdysozoa</taxon>
        <taxon>Arthropoda</taxon>
        <taxon>Hexapoda</taxon>
        <taxon>Insecta</taxon>
        <taxon>Pterygota</taxon>
        <taxon>Neoptera</taxon>
        <taxon>Endopterygota</taxon>
        <taxon>Coleoptera</taxon>
        <taxon>Polyphaga</taxon>
        <taxon>Scarabaeiformia</taxon>
        <taxon>Scarabaeidae</taxon>
        <taxon>Rutelinae</taxon>
        <taxon>Popillia</taxon>
    </lineage>
</organism>
<reference evidence="2 3" key="1">
    <citation type="journal article" date="2024" name="BMC Genomics">
        <title>De novo assembly and annotation of Popillia japonica's genome with initial clues to its potential as an invasive pest.</title>
        <authorList>
            <person name="Cucini C."/>
            <person name="Boschi S."/>
            <person name="Funari R."/>
            <person name="Cardaioli E."/>
            <person name="Iannotti N."/>
            <person name="Marturano G."/>
            <person name="Paoli F."/>
            <person name="Bruttini M."/>
            <person name="Carapelli A."/>
            <person name="Frati F."/>
            <person name="Nardi F."/>
        </authorList>
    </citation>
    <scope>NUCLEOTIDE SEQUENCE [LARGE SCALE GENOMIC DNA]</scope>
    <source>
        <strain evidence="2">DMR45628</strain>
    </source>
</reference>
<proteinExistence type="predicted"/>
<dbReference type="GO" id="GO:0005794">
    <property type="term" value="C:Golgi apparatus"/>
    <property type="evidence" value="ECO:0007669"/>
    <property type="project" value="TreeGrafter"/>
</dbReference>
<dbReference type="GO" id="GO:0006888">
    <property type="term" value="P:endoplasmic reticulum to Golgi vesicle-mediated transport"/>
    <property type="evidence" value="ECO:0007669"/>
    <property type="project" value="TreeGrafter"/>
</dbReference>
<keyword evidence="1" id="KW-0472">Membrane</keyword>
<protein>
    <submittedName>
        <fullName evidence="2">Uncharacterized protein</fullName>
    </submittedName>
</protein>
<dbReference type="PANTHER" id="PTHR34009">
    <property type="entry name" value="PROTEIN STAR"/>
    <property type="match status" value="1"/>
</dbReference>
<evidence type="ECO:0000256" key="1">
    <source>
        <dbReference type="SAM" id="Phobius"/>
    </source>
</evidence>
<dbReference type="AlphaFoldDB" id="A0AAW1HWZ0"/>
<dbReference type="InterPro" id="IPR053202">
    <property type="entry name" value="EGF_Rcpt_Signaling_Reg"/>
</dbReference>
<keyword evidence="1" id="KW-1133">Transmembrane helix</keyword>